<dbReference type="InterPro" id="IPR029063">
    <property type="entry name" value="SAM-dependent_MTases_sf"/>
</dbReference>
<dbReference type="InterPro" id="IPR006901">
    <property type="entry name" value="TrmK"/>
</dbReference>
<dbReference type="Pfam" id="PF12847">
    <property type="entry name" value="Methyltransf_18"/>
    <property type="match status" value="1"/>
</dbReference>
<dbReference type="GO" id="GO:0160105">
    <property type="term" value="F:tRNA (adenine(22)-N1)-methyltransferase activity"/>
    <property type="evidence" value="ECO:0007669"/>
    <property type="project" value="InterPro"/>
</dbReference>
<name>A0A848B298_9FIRM</name>
<sequence>MMKLDARLAAVAAFVPQGSRVADIGTDHGYLAVALVEEGRAPFVIASDLPVGPCEAARRTVRAEGLEDRIEVRQGDGLTVLQPGEVDTVCIAGMGGVLMTEILAAASEVWKSLTALVLQPMTGEEELRRYLYAHAWHVADETLVVADDRLYTVIRAARGHRKMPDDVTLAIGPVLLTRRDEYLRQHIESQLFLARRAAAGMEKSERAKKSVKYQAVSQRIKELEEKLVW</sequence>
<dbReference type="PIRSF" id="PIRSF018637">
    <property type="entry name" value="TrmK"/>
    <property type="match status" value="1"/>
</dbReference>
<dbReference type="PANTHER" id="PTHR38451:SF1">
    <property type="entry name" value="TRNA (ADENINE(22)-N(1))-METHYLTRANSFERASE"/>
    <property type="match status" value="1"/>
</dbReference>
<dbReference type="GO" id="GO:0032259">
    <property type="term" value="P:methylation"/>
    <property type="evidence" value="ECO:0007669"/>
    <property type="project" value="UniProtKB-KW"/>
</dbReference>
<protein>
    <submittedName>
        <fullName evidence="1">SAM-dependent methyltransferase</fullName>
    </submittedName>
</protein>
<proteinExistence type="predicted"/>
<comment type="caution">
    <text evidence="1">The sequence shown here is derived from an EMBL/GenBank/DDBJ whole genome shotgun (WGS) entry which is preliminary data.</text>
</comment>
<organism evidence="1 2">
    <name type="scientific">Selenomonas bovis</name>
    <dbReference type="NCBI Taxonomy" id="416586"/>
    <lineage>
        <taxon>Bacteria</taxon>
        <taxon>Bacillati</taxon>
        <taxon>Bacillota</taxon>
        <taxon>Negativicutes</taxon>
        <taxon>Selenomonadales</taxon>
        <taxon>Selenomonadaceae</taxon>
        <taxon>Selenomonas</taxon>
    </lineage>
</organism>
<evidence type="ECO:0000313" key="1">
    <source>
        <dbReference type="EMBL" id="NMD98369.1"/>
    </source>
</evidence>
<reference evidence="1 2" key="1">
    <citation type="submission" date="2020-04" db="EMBL/GenBank/DDBJ databases">
        <authorList>
            <person name="Hitch T.C.A."/>
            <person name="Wylensek D."/>
            <person name="Clavel T."/>
        </authorList>
    </citation>
    <scope>NUCLEOTIDE SEQUENCE [LARGE SCALE GENOMIC DNA]</scope>
    <source>
        <strain evidence="1 2">PG-130-P53-12</strain>
    </source>
</reference>
<dbReference type="Proteomes" id="UP000543804">
    <property type="component" value="Unassembled WGS sequence"/>
</dbReference>
<dbReference type="CDD" id="cd02440">
    <property type="entry name" value="AdoMet_MTases"/>
    <property type="match status" value="1"/>
</dbReference>
<gene>
    <name evidence="1" type="ORF">HF878_02570</name>
</gene>
<dbReference type="EMBL" id="JABAFA010000004">
    <property type="protein sequence ID" value="NMD98369.1"/>
    <property type="molecule type" value="Genomic_DNA"/>
</dbReference>
<dbReference type="AlphaFoldDB" id="A0A848B298"/>
<keyword evidence="2" id="KW-1185">Reference proteome</keyword>
<keyword evidence="1" id="KW-0808">Transferase</keyword>
<accession>A0A848B298</accession>
<keyword evidence="1" id="KW-0489">Methyltransferase</keyword>
<dbReference type="PANTHER" id="PTHR38451">
    <property type="entry name" value="TRNA (ADENINE(22)-N(1))-METHYLTRANSFERASE"/>
    <property type="match status" value="1"/>
</dbReference>
<dbReference type="SUPFAM" id="SSF53335">
    <property type="entry name" value="S-adenosyl-L-methionine-dependent methyltransferases"/>
    <property type="match status" value="1"/>
</dbReference>
<dbReference type="Gene3D" id="3.40.50.150">
    <property type="entry name" value="Vaccinia Virus protein VP39"/>
    <property type="match status" value="1"/>
</dbReference>
<evidence type="ECO:0000313" key="2">
    <source>
        <dbReference type="Proteomes" id="UP000543804"/>
    </source>
</evidence>